<dbReference type="Pfam" id="PF05347">
    <property type="entry name" value="Complex1_LYR"/>
    <property type="match status" value="1"/>
</dbReference>
<reference evidence="4 5" key="1">
    <citation type="submission" date="2017-04" db="EMBL/GenBank/DDBJ databases">
        <title>Draft genome sequence of Tuber borchii Vittad., a whitish edible truffle.</title>
        <authorList>
            <consortium name="DOE Joint Genome Institute"/>
            <person name="Murat C."/>
            <person name="Kuo A."/>
            <person name="Barry K.W."/>
            <person name="Clum A."/>
            <person name="Dockter R.B."/>
            <person name="Fauchery L."/>
            <person name="Iotti M."/>
            <person name="Kohler A."/>
            <person name="Labutti K."/>
            <person name="Lindquist E.A."/>
            <person name="Lipzen A."/>
            <person name="Ohm R.A."/>
            <person name="Wang M."/>
            <person name="Grigoriev I.V."/>
            <person name="Zambonelli A."/>
            <person name="Martin F.M."/>
        </authorList>
    </citation>
    <scope>NUCLEOTIDE SEQUENCE [LARGE SCALE GENOMIC DNA]</scope>
    <source>
        <strain evidence="4 5">Tbo3840</strain>
    </source>
</reference>
<accession>A0A2T6ZN41</accession>
<feature type="region of interest" description="Disordered" evidence="2">
    <location>
        <begin position="316"/>
        <end position="389"/>
    </location>
</feature>
<dbReference type="InterPro" id="IPR051522">
    <property type="entry name" value="ISC_assembly_LYR"/>
</dbReference>
<dbReference type="GO" id="GO:0016226">
    <property type="term" value="P:iron-sulfur cluster assembly"/>
    <property type="evidence" value="ECO:0007669"/>
    <property type="project" value="InterPro"/>
</dbReference>
<sequence length="412" mass="45349">MADTAFQARSLYRNLLRFSNRFSSYNFREYARRRTRDAFREHKSIEDPRKIQELMQKGLKELQVLKRQTVVSQFFQMDRLVVEGGGGQKGRRGDIKKRKMPARISFYRPNGQSRRQARSAHDHDVFEGLPVRRWSRQWVHVGKSAPPPPPEPELPLPKETHLLPPMSQALLQAARSSSQGKPTAKPAHIPGQQLFQTKRWMQIPRHLEPPEPVYLAKPLGGKRKRAEVEPPPPPVVAPVRRRVPPPKRKAKPRGRRPGYRKTVTFAAEGNIEGSTEAAAITVDPAPVVKALLVPPVAVVEVQEVVQITAPAALALEKKKGPKGKKKGLGKKKDPSGKKLKKVKGAVGTSTPGKGKKKGKAIATSTPTPSAPIPATTNDGDGDTSMGGTEAPVIAHVTPVNAILNDESLARKV</sequence>
<keyword evidence="5" id="KW-1185">Reference proteome</keyword>
<comment type="caution">
    <text evidence="4">The sequence shown here is derived from an EMBL/GenBank/DDBJ whole genome shotgun (WGS) entry which is preliminary data.</text>
</comment>
<dbReference type="GO" id="GO:0005739">
    <property type="term" value="C:mitochondrion"/>
    <property type="evidence" value="ECO:0007669"/>
    <property type="project" value="TreeGrafter"/>
</dbReference>
<dbReference type="InterPro" id="IPR008011">
    <property type="entry name" value="Complex1_LYR_dom"/>
</dbReference>
<evidence type="ECO:0000256" key="2">
    <source>
        <dbReference type="SAM" id="MobiDB-lite"/>
    </source>
</evidence>
<dbReference type="AlphaFoldDB" id="A0A2T6ZN41"/>
<feature type="compositionally biased region" description="Basic residues" evidence="2">
    <location>
        <begin position="319"/>
        <end position="329"/>
    </location>
</feature>
<dbReference type="CDD" id="cd20264">
    <property type="entry name" value="Complex1_LYR_LYRM4"/>
    <property type="match status" value="1"/>
</dbReference>
<organism evidence="4 5">
    <name type="scientific">Tuber borchii</name>
    <name type="common">White truffle</name>
    <dbReference type="NCBI Taxonomy" id="42251"/>
    <lineage>
        <taxon>Eukaryota</taxon>
        <taxon>Fungi</taxon>
        <taxon>Dikarya</taxon>
        <taxon>Ascomycota</taxon>
        <taxon>Pezizomycotina</taxon>
        <taxon>Pezizomycetes</taxon>
        <taxon>Pezizales</taxon>
        <taxon>Tuberaceae</taxon>
        <taxon>Tuber</taxon>
    </lineage>
</organism>
<dbReference type="EMBL" id="NESQ01000173">
    <property type="protein sequence ID" value="PUU76834.1"/>
    <property type="molecule type" value="Genomic_DNA"/>
</dbReference>
<feature type="compositionally biased region" description="Low complexity" evidence="2">
    <location>
        <begin position="360"/>
        <end position="376"/>
    </location>
</feature>
<feature type="region of interest" description="Disordered" evidence="2">
    <location>
        <begin position="222"/>
        <end position="261"/>
    </location>
</feature>
<dbReference type="OrthoDB" id="275715at2759"/>
<feature type="domain" description="Complex 1 LYR protein" evidence="3">
    <location>
        <begin position="7"/>
        <end position="64"/>
    </location>
</feature>
<dbReference type="PANTHER" id="PTHR13166:SF7">
    <property type="entry name" value="LYR MOTIF-CONTAINING PROTEIN 4"/>
    <property type="match status" value="1"/>
</dbReference>
<dbReference type="PANTHER" id="PTHR13166">
    <property type="entry name" value="PROTEIN C6ORF149"/>
    <property type="match status" value="1"/>
</dbReference>
<dbReference type="GO" id="GO:1990221">
    <property type="term" value="C:L-cysteine desulfurase complex"/>
    <property type="evidence" value="ECO:0007669"/>
    <property type="project" value="TreeGrafter"/>
</dbReference>
<feature type="compositionally biased region" description="Basic residues" evidence="2">
    <location>
        <begin position="239"/>
        <end position="259"/>
    </location>
</feature>
<dbReference type="Proteomes" id="UP000244722">
    <property type="component" value="Unassembled WGS sequence"/>
</dbReference>
<dbReference type="STRING" id="42251.A0A2T6ZN41"/>
<feature type="region of interest" description="Disordered" evidence="2">
    <location>
        <begin position="175"/>
        <end position="194"/>
    </location>
</feature>
<protein>
    <recommendedName>
        <fullName evidence="3">Complex 1 LYR protein domain-containing protein</fullName>
    </recommendedName>
</protein>
<evidence type="ECO:0000259" key="3">
    <source>
        <dbReference type="Pfam" id="PF05347"/>
    </source>
</evidence>
<evidence type="ECO:0000256" key="1">
    <source>
        <dbReference type="ARBA" id="ARBA00009508"/>
    </source>
</evidence>
<proteinExistence type="inferred from homology"/>
<name>A0A2T6ZN41_TUBBO</name>
<dbReference type="InterPro" id="IPR045297">
    <property type="entry name" value="Complex1_LYR_LYRM4"/>
</dbReference>
<gene>
    <name evidence="4" type="ORF">B9Z19DRAFT_989112</name>
</gene>
<evidence type="ECO:0000313" key="4">
    <source>
        <dbReference type="EMBL" id="PUU76834.1"/>
    </source>
</evidence>
<evidence type="ECO:0000313" key="5">
    <source>
        <dbReference type="Proteomes" id="UP000244722"/>
    </source>
</evidence>
<comment type="similarity">
    <text evidence="1">Belongs to the complex I LYR family.</text>
</comment>